<dbReference type="OrthoDB" id="5570127at2759"/>
<organism evidence="1 2">
    <name type="scientific">Crassostrea virginica</name>
    <name type="common">Eastern oyster</name>
    <dbReference type="NCBI Taxonomy" id="6565"/>
    <lineage>
        <taxon>Eukaryota</taxon>
        <taxon>Metazoa</taxon>
        <taxon>Spiralia</taxon>
        <taxon>Lophotrochozoa</taxon>
        <taxon>Mollusca</taxon>
        <taxon>Bivalvia</taxon>
        <taxon>Autobranchia</taxon>
        <taxon>Pteriomorphia</taxon>
        <taxon>Ostreida</taxon>
        <taxon>Ostreoidea</taxon>
        <taxon>Ostreidae</taxon>
        <taxon>Crassostrea</taxon>
    </lineage>
</organism>
<evidence type="ECO:0000313" key="2">
    <source>
        <dbReference type="RefSeq" id="XP_022312767.1"/>
    </source>
</evidence>
<dbReference type="KEGG" id="cvn:111117825"/>
<dbReference type="AlphaFoldDB" id="A0A8B8CAI6"/>
<dbReference type="SUPFAM" id="SSF48371">
    <property type="entry name" value="ARM repeat"/>
    <property type="match status" value="1"/>
</dbReference>
<proteinExistence type="predicted"/>
<sequence length="181" mass="21010">MDVTLESKLRMLASPLSPHDVTGQLTTFRSYVALIADPTPGIVEKKLKAAQELSENFESVVLSPQYSQFLGEALKVFLKILDDGEPQFIAEQNMQQLRKLLLEIIHRIPSNEHLKKHVQQILTLMFKLLKIENEEIVLVCLRIIIELHKQYRPQMNEEIKDFLQFVKTIYTTIPSHQDKIF</sequence>
<protein>
    <submittedName>
        <fullName evidence="2">Transformation/transcription domain-associated protein-like</fullName>
    </submittedName>
</protein>
<accession>A0A8B8CAI6</accession>
<dbReference type="GeneID" id="111117825"/>
<gene>
    <name evidence="2" type="primary">LOC111117825</name>
</gene>
<name>A0A8B8CAI6_CRAVI</name>
<dbReference type="Proteomes" id="UP000694844">
    <property type="component" value="Chromosome 10"/>
</dbReference>
<dbReference type="InterPro" id="IPR011989">
    <property type="entry name" value="ARM-like"/>
</dbReference>
<dbReference type="InterPro" id="IPR016024">
    <property type="entry name" value="ARM-type_fold"/>
</dbReference>
<keyword evidence="1" id="KW-1185">Reference proteome</keyword>
<dbReference type="Gene3D" id="1.25.10.10">
    <property type="entry name" value="Leucine-rich Repeat Variant"/>
    <property type="match status" value="1"/>
</dbReference>
<evidence type="ECO:0000313" key="1">
    <source>
        <dbReference type="Proteomes" id="UP000694844"/>
    </source>
</evidence>
<dbReference type="RefSeq" id="XP_022312767.1">
    <property type="nucleotide sequence ID" value="XM_022457059.1"/>
</dbReference>
<reference evidence="2" key="1">
    <citation type="submission" date="2025-08" db="UniProtKB">
        <authorList>
            <consortium name="RefSeq"/>
        </authorList>
    </citation>
    <scope>IDENTIFICATION</scope>
    <source>
        <tissue evidence="2">Whole sample</tissue>
    </source>
</reference>